<evidence type="ECO:0000256" key="1">
    <source>
        <dbReference type="SAM" id="Phobius"/>
    </source>
</evidence>
<gene>
    <name evidence="2" type="ORF">QJT81_06535</name>
</gene>
<proteinExistence type="predicted"/>
<dbReference type="Proteomes" id="UP001301326">
    <property type="component" value="Chromosome"/>
</dbReference>
<dbReference type="EMBL" id="CP124756">
    <property type="protein sequence ID" value="WGZ95639.1"/>
    <property type="molecule type" value="Genomic_DNA"/>
</dbReference>
<dbReference type="AlphaFoldDB" id="A0AA95KJQ6"/>
<feature type="transmembrane region" description="Helical" evidence="1">
    <location>
        <begin position="6"/>
        <end position="33"/>
    </location>
</feature>
<keyword evidence="1" id="KW-0472">Membrane</keyword>
<reference evidence="2" key="1">
    <citation type="journal article" date="2023" name="Int. J. Mol. Sci.">
        <title>Metagenomics Revealed a New Genus 'Candidatus Thiocaldithrix dubininis' gen. nov., sp. nov. and a New Species 'Candidatus Thiothrix putei' sp. nov. in the Family Thiotrichaceae, Some Members of Which Have Traits of Both Na+- and H+-Motive Energetics.</title>
        <authorList>
            <person name="Ravin N.V."/>
            <person name="Muntyan M.S."/>
            <person name="Smolyakov D.D."/>
            <person name="Rudenko T.S."/>
            <person name="Beletsky A.V."/>
            <person name="Mardanov A.V."/>
            <person name="Grabovich M.Y."/>
        </authorList>
    </citation>
    <scope>NUCLEOTIDE SEQUENCE</scope>
    <source>
        <strain evidence="2">GKL-02</strain>
    </source>
</reference>
<sequence>MIELLFGSWMGVLTIIVILFMLVMMGYLGWVFIKKSGE</sequence>
<keyword evidence="1" id="KW-0812">Transmembrane</keyword>
<keyword evidence="1" id="KW-1133">Transmembrane helix</keyword>
<reference evidence="2" key="2">
    <citation type="submission" date="2023-04" db="EMBL/GenBank/DDBJ databases">
        <authorList>
            <person name="Beletskiy A.V."/>
            <person name="Mardanov A.V."/>
            <person name="Ravin N.V."/>
        </authorList>
    </citation>
    <scope>NUCLEOTIDE SEQUENCE</scope>
    <source>
        <strain evidence="2">GKL-02</strain>
    </source>
</reference>
<name>A0AA95KJQ6_9GAMM</name>
<protein>
    <submittedName>
        <fullName evidence="2">DUF3149 domain-containing protein</fullName>
    </submittedName>
</protein>
<organism evidence="2">
    <name type="scientific">Candidatus Thiothrix putei</name>
    <dbReference type="NCBI Taxonomy" id="3080811"/>
    <lineage>
        <taxon>Bacteria</taxon>
        <taxon>Pseudomonadati</taxon>
        <taxon>Pseudomonadota</taxon>
        <taxon>Gammaproteobacteria</taxon>
        <taxon>Thiotrichales</taxon>
        <taxon>Thiotrichaceae</taxon>
        <taxon>Thiothrix</taxon>
    </lineage>
</organism>
<dbReference type="Pfam" id="PF11346">
    <property type="entry name" value="DUF3149"/>
    <property type="match status" value="1"/>
</dbReference>
<dbReference type="InterPro" id="IPR021494">
    <property type="entry name" value="DUF3149"/>
</dbReference>
<accession>A0AA95KJQ6</accession>
<evidence type="ECO:0000313" key="2">
    <source>
        <dbReference type="EMBL" id="WGZ95639.1"/>
    </source>
</evidence>
<dbReference type="KEGG" id="tput:QJT81_06535"/>